<evidence type="ECO:0000313" key="2">
    <source>
        <dbReference type="Proteomes" id="UP000184522"/>
    </source>
</evidence>
<dbReference type="EMBL" id="FQWS01000001">
    <property type="protein sequence ID" value="SHG83506.1"/>
    <property type="molecule type" value="Genomic_DNA"/>
</dbReference>
<evidence type="ECO:0008006" key="3">
    <source>
        <dbReference type="Google" id="ProtNLM"/>
    </source>
</evidence>
<dbReference type="STRING" id="1089305.SAMN05444148_1061"/>
<protein>
    <recommendedName>
        <fullName evidence="3">PsbP protein</fullName>
    </recommendedName>
</protein>
<gene>
    <name evidence="1" type="ORF">SAMN05444148_1061</name>
</gene>
<dbReference type="Proteomes" id="UP000184522">
    <property type="component" value="Unassembled WGS sequence"/>
</dbReference>
<sequence>MKSTLYIVVFCFCFSFAKSQNKNLKTYKFGAYKLNYPKAWKIQKNPFGFQLLPKEKELIKKRAAFVYIINSKIKKFIGKTDIVSYLKQYAETPDHHIKSKSFRITEIKDNAKYQYKITSEIVFVLSDEISTRVEYFNFSGEFVSSIMYQARKDIFEKYKNDAMLIINSIQQR</sequence>
<keyword evidence="2" id="KW-1185">Reference proteome</keyword>
<dbReference type="AlphaFoldDB" id="A0A1M5N1R8"/>
<organism evidence="1 2">
    <name type="scientific">Winogradskyella jejuensis</name>
    <dbReference type="NCBI Taxonomy" id="1089305"/>
    <lineage>
        <taxon>Bacteria</taxon>
        <taxon>Pseudomonadati</taxon>
        <taxon>Bacteroidota</taxon>
        <taxon>Flavobacteriia</taxon>
        <taxon>Flavobacteriales</taxon>
        <taxon>Flavobacteriaceae</taxon>
        <taxon>Winogradskyella</taxon>
    </lineage>
</organism>
<reference evidence="2" key="1">
    <citation type="submission" date="2016-11" db="EMBL/GenBank/DDBJ databases">
        <authorList>
            <person name="Varghese N."/>
            <person name="Submissions S."/>
        </authorList>
    </citation>
    <scope>NUCLEOTIDE SEQUENCE [LARGE SCALE GENOMIC DNA]</scope>
    <source>
        <strain evidence="2">DSM 25330</strain>
    </source>
</reference>
<proteinExistence type="predicted"/>
<name>A0A1M5N1R8_9FLAO</name>
<evidence type="ECO:0000313" key="1">
    <source>
        <dbReference type="EMBL" id="SHG83506.1"/>
    </source>
</evidence>
<accession>A0A1M5N1R8</accession>